<dbReference type="RefSeq" id="WP_089407395.1">
    <property type="nucleotide sequence ID" value="NZ_FZOU01000001.1"/>
</dbReference>
<evidence type="ECO:0000313" key="2">
    <source>
        <dbReference type="Proteomes" id="UP000198356"/>
    </source>
</evidence>
<dbReference type="OrthoDB" id="1551064at2"/>
<dbReference type="EMBL" id="FZOU01000001">
    <property type="protein sequence ID" value="SNS48396.1"/>
    <property type="molecule type" value="Genomic_DNA"/>
</dbReference>
<reference evidence="1 2" key="1">
    <citation type="submission" date="2017-06" db="EMBL/GenBank/DDBJ databases">
        <authorList>
            <person name="Kim H.J."/>
            <person name="Triplett B.A."/>
        </authorList>
    </citation>
    <scope>NUCLEOTIDE SEQUENCE [LARGE SCALE GENOMIC DNA]</scope>
    <source>
        <strain evidence="1 2">DSM 18704</strain>
    </source>
</reference>
<organism evidence="1 2">
    <name type="scientific">Granulicella rosea</name>
    <dbReference type="NCBI Taxonomy" id="474952"/>
    <lineage>
        <taxon>Bacteria</taxon>
        <taxon>Pseudomonadati</taxon>
        <taxon>Acidobacteriota</taxon>
        <taxon>Terriglobia</taxon>
        <taxon>Terriglobales</taxon>
        <taxon>Acidobacteriaceae</taxon>
        <taxon>Granulicella</taxon>
    </lineage>
</organism>
<proteinExistence type="predicted"/>
<dbReference type="InterPro" id="IPR035335">
    <property type="entry name" value="DUF5397"/>
</dbReference>
<dbReference type="Pfam" id="PF17375">
    <property type="entry name" value="DUF5397"/>
    <property type="match status" value="1"/>
</dbReference>
<sequence>MQTLESTPQVPVGTIKSFGAFGPKYEVGSAVRRLEDGDWLVEVKIVETGELAEYRLSRLTDDPEAR</sequence>
<dbReference type="AlphaFoldDB" id="A0A239EUS2"/>
<gene>
    <name evidence="1" type="ORF">SAMN05421770_1011170</name>
</gene>
<dbReference type="Proteomes" id="UP000198356">
    <property type="component" value="Unassembled WGS sequence"/>
</dbReference>
<name>A0A239EUS2_9BACT</name>
<accession>A0A239EUS2</accession>
<evidence type="ECO:0000313" key="1">
    <source>
        <dbReference type="EMBL" id="SNS48396.1"/>
    </source>
</evidence>
<protein>
    <submittedName>
        <fullName evidence="1">Uncharacterized protein</fullName>
    </submittedName>
</protein>
<keyword evidence="2" id="KW-1185">Reference proteome</keyword>